<accession>F0Y530</accession>
<dbReference type="EMBL" id="GL833125">
    <property type="protein sequence ID" value="EGB09869.1"/>
    <property type="molecule type" value="Genomic_DNA"/>
</dbReference>
<evidence type="ECO:0000256" key="1">
    <source>
        <dbReference type="SAM" id="MobiDB-lite"/>
    </source>
</evidence>
<protein>
    <recommendedName>
        <fullName evidence="2">SPX domain-containing protein</fullName>
    </recommendedName>
</protein>
<organism evidence="4">
    <name type="scientific">Aureococcus anophagefferens</name>
    <name type="common">Harmful bloom alga</name>
    <dbReference type="NCBI Taxonomy" id="44056"/>
    <lineage>
        <taxon>Eukaryota</taxon>
        <taxon>Sar</taxon>
        <taxon>Stramenopiles</taxon>
        <taxon>Ochrophyta</taxon>
        <taxon>Pelagophyceae</taxon>
        <taxon>Pelagomonadales</taxon>
        <taxon>Pelagomonadaceae</taxon>
        <taxon>Aureococcus</taxon>
    </lineage>
</organism>
<evidence type="ECO:0000259" key="2">
    <source>
        <dbReference type="PROSITE" id="PS51382"/>
    </source>
</evidence>
<name>F0Y530_AURAN</name>
<dbReference type="KEGG" id="aaf:AURANDRAFT_63008"/>
<dbReference type="AlphaFoldDB" id="F0Y530"/>
<gene>
    <name evidence="3" type="ORF">AURANDRAFT_63008</name>
</gene>
<feature type="domain" description="SPX" evidence="2">
    <location>
        <begin position="2"/>
        <end position="251"/>
    </location>
</feature>
<evidence type="ECO:0000313" key="4">
    <source>
        <dbReference type="Proteomes" id="UP000002729"/>
    </source>
</evidence>
<dbReference type="PROSITE" id="PS51382">
    <property type="entry name" value="SPX"/>
    <property type="match status" value="1"/>
</dbReference>
<dbReference type="InterPro" id="IPR004331">
    <property type="entry name" value="SPX_dom"/>
</dbReference>
<keyword evidence="4" id="KW-1185">Reference proteome</keyword>
<reference evidence="3 4" key="1">
    <citation type="journal article" date="2011" name="Proc. Natl. Acad. Sci. U.S.A.">
        <title>Niche of harmful alga Aureococcus anophagefferens revealed through ecogenomics.</title>
        <authorList>
            <person name="Gobler C.J."/>
            <person name="Berry D.L."/>
            <person name="Dyhrman S.T."/>
            <person name="Wilhelm S.W."/>
            <person name="Salamov A."/>
            <person name="Lobanov A.V."/>
            <person name="Zhang Y."/>
            <person name="Collier J.L."/>
            <person name="Wurch L.L."/>
            <person name="Kustka A.B."/>
            <person name="Dill B.D."/>
            <person name="Shah M."/>
            <person name="VerBerkmoes N.C."/>
            <person name="Kuo A."/>
            <person name="Terry A."/>
            <person name="Pangilinan J."/>
            <person name="Lindquist E.A."/>
            <person name="Lucas S."/>
            <person name="Paulsen I.T."/>
            <person name="Hattenrath-Lehmann T.K."/>
            <person name="Talmage S.C."/>
            <person name="Walker E.A."/>
            <person name="Koch F."/>
            <person name="Burson A.M."/>
            <person name="Marcoval M.A."/>
            <person name="Tang Y.Z."/>
            <person name="Lecleir G.R."/>
            <person name="Coyne K.J."/>
            <person name="Berg G.M."/>
            <person name="Bertrand E.M."/>
            <person name="Saito M.A."/>
            <person name="Gladyshev V.N."/>
            <person name="Grigoriev I.V."/>
        </authorList>
    </citation>
    <scope>NUCLEOTIDE SEQUENCE [LARGE SCALE GENOMIC DNA]</scope>
    <source>
        <strain evidence="4">CCMP 1984</strain>
    </source>
</reference>
<dbReference type="RefSeq" id="XP_009035898.1">
    <property type="nucleotide sequence ID" value="XM_009037650.1"/>
</dbReference>
<feature type="region of interest" description="Disordered" evidence="1">
    <location>
        <begin position="186"/>
        <end position="224"/>
    </location>
</feature>
<dbReference type="InParanoid" id="F0Y530"/>
<dbReference type="Proteomes" id="UP000002729">
    <property type="component" value="Unassembled WGS sequence"/>
</dbReference>
<dbReference type="GeneID" id="20224136"/>
<proteinExistence type="predicted"/>
<sequence length="251" mass="27177">MVKFAERLEDAKQSEWAAYYVDYDRLKLLLRLIVRAAERPNANAPCGASNFDIDGGFGLLEPTPVLAPHLGSEARRRLFAVLDCDAAPRLPRPASATALGSLGVLAGSAPSLALLLAAGEEEDGGACHWTRWLFSPAPGDAYDVLAAGFDVACVAELRKVQRHYTRELALLEERWAHHLREHVAAPRRGSRGSYAAVAADEPGGPRRRASTADAEPTDRASRESLKRALAQLDFDARKLVAGGVPRCFGKR</sequence>
<evidence type="ECO:0000313" key="3">
    <source>
        <dbReference type="EMBL" id="EGB09869.1"/>
    </source>
</evidence>
<dbReference type="OrthoDB" id="9970435at2759"/>